<proteinExistence type="predicted"/>
<gene>
    <name evidence="4" type="ORF">CK203_003627</name>
    <name evidence="3" type="ORF">CK203_077297</name>
</gene>
<dbReference type="GO" id="GO:0008270">
    <property type="term" value="F:zinc ion binding"/>
    <property type="evidence" value="ECO:0007669"/>
    <property type="project" value="InterPro"/>
</dbReference>
<evidence type="ECO:0000256" key="1">
    <source>
        <dbReference type="SAM" id="Phobius"/>
    </source>
</evidence>
<keyword evidence="1" id="KW-0472">Membrane</keyword>
<dbReference type="Proteomes" id="UP000288805">
    <property type="component" value="Unassembled WGS sequence"/>
</dbReference>
<dbReference type="EMBL" id="QGNW01001171">
    <property type="protein sequence ID" value="RVW52220.1"/>
    <property type="molecule type" value="Genomic_DNA"/>
</dbReference>
<dbReference type="InterPro" id="IPR014891">
    <property type="entry name" value="DWNN_domain"/>
</dbReference>
<evidence type="ECO:0000259" key="2">
    <source>
        <dbReference type="SMART" id="SM01180"/>
    </source>
</evidence>
<name>A0A438EWW3_VITVI</name>
<dbReference type="AlphaFoldDB" id="A0A438EWW3"/>
<reference evidence="3 5" key="1">
    <citation type="journal article" date="2018" name="PLoS Genet.">
        <title>Population sequencing reveals clonal diversity and ancestral inbreeding in the grapevine cultivar Chardonnay.</title>
        <authorList>
            <person name="Roach M.J."/>
            <person name="Johnson D.L."/>
            <person name="Bohlmann J."/>
            <person name="van Vuuren H.J."/>
            <person name="Jones S.J."/>
            <person name="Pretorius I.S."/>
            <person name="Schmidt S.A."/>
            <person name="Borneman A.R."/>
        </authorList>
    </citation>
    <scope>NUCLEOTIDE SEQUENCE [LARGE SCALE GENOMIC DNA]</scope>
    <source>
        <strain evidence="5">cv. Chardonnay</strain>
        <strain evidence="3">I10V1</strain>
        <tissue evidence="3">Leaf</tissue>
    </source>
</reference>
<evidence type="ECO:0000313" key="4">
    <source>
        <dbReference type="EMBL" id="RVX17358.1"/>
    </source>
</evidence>
<dbReference type="Gene3D" id="3.10.20.90">
    <property type="entry name" value="Phosphatidylinositol 3-kinase Catalytic Subunit, Chain A, domain 1"/>
    <property type="match status" value="1"/>
</dbReference>
<protein>
    <recommendedName>
        <fullName evidence="2">DWNN domain-containing protein</fullName>
    </recommendedName>
</protein>
<keyword evidence="1" id="KW-1133">Transmembrane helix</keyword>
<organism evidence="3 5">
    <name type="scientific">Vitis vinifera</name>
    <name type="common">Grape</name>
    <dbReference type="NCBI Taxonomy" id="29760"/>
    <lineage>
        <taxon>Eukaryota</taxon>
        <taxon>Viridiplantae</taxon>
        <taxon>Streptophyta</taxon>
        <taxon>Embryophyta</taxon>
        <taxon>Tracheophyta</taxon>
        <taxon>Spermatophyta</taxon>
        <taxon>Magnoliopsida</taxon>
        <taxon>eudicotyledons</taxon>
        <taxon>Gunneridae</taxon>
        <taxon>Pentapetalae</taxon>
        <taxon>rosids</taxon>
        <taxon>Vitales</taxon>
        <taxon>Vitaceae</taxon>
        <taxon>Viteae</taxon>
        <taxon>Vitis</taxon>
    </lineage>
</organism>
<evidence type="ECO:0000313" key="3">
    <source>
        <dbReference type="EMBL" id="RVW52220.1"/>
    </source>
</evidence>
<feature type="domain" description="DWNN" evidence="2">
    <location>
        <begin position="3"/>
        <end position="67"/>
    </location>
</feature>
<dbReference type="SMART" id="SM01180">
    <property type="entry name" value="DWNN"/>
    <property type="match status" value="1"/>
</dbReference>
<evidence type="ECO:0000313" key="5">
    <source>
        <dbReference type="Proteomes" id="UP000288805"/>
    </source>
</evidence>
<keyword evidence="1" id="KW-0812">Transmembrane</keyword>
<dbReference type="Pfam" id="PF08783">
    <property type="entry name" value="DWNN"/>
    <property type="match status" value="1"/>
</dbReference>
<comment type="caution">
    <text evidence="3">The sequence shown here is derived from an EMBL/GenBank/DDBJ whole genome shotgun (WGS) entry which is preliminary data.</text>
</comment>
<accession>A0A438EWW3</accession>
<sequence>MSVRFKFRSAVSFDSVDIEGRPSISVRDLRSKIVRHKNLDICHDFDLVFSDAVTGQGQLSLSVPYVPVICSLFFYFSEENRKKNKKRHEFGLGWLATSSLSFD</sequence>
<dbReference type="EMBL" id="QGNW01000013">
    <property type="protein sequence ID" value="RVX17358.1"/>
    <property type="molecule type" value="Genomic_DNA"/>
</dbReference>
<dbReference type="OrthoDB" id="106784at2759"/>
<feature type="transmembrane region" description="Helical" evidence="1">
    <location>
        <begin position="59"/>
        <end position="77"/>
    </location>
</feature>